<accession>A0ABY7NRL5</accession>
<keyword evidence="1" id="KW-0812">Transmembrane</keyword>
<name>A0ABY7NRL5_9SPHN</name>
<dbReference type="Proteomes" id="UP001210865">
    <property type="component" value="Chromosome"/>
</dbReference>
<keyword evidence="1" id="KW-1133">Transmembrane helix</keyword>
<evidence type="ECO:0000313" key="3">
    <source>
        <dbReference type="Proteomes" id="UP001210865"/>
    </source>
</evidence>
<reference evidence="2 3" key="1">
    <citation type="submission" date="2022-12" db="EMBL/GenBank/DDBJ databases">
        <title>Sphingomonas abieness sp. nov., an endophytic bacterium isolated from Abies koreana.</title>
        <authorList>
            <person name="Jiang L."/>
            <person name="Lee J."/>
        </authorList>
    </citation>
    <scope>NUCLEOTIDE SEQUENCE [LARGE SCALE GENOMIC DNA]</scope>
    <source>
        <strain evidence="3">PAMB 00755</strain>
    </source>
</reference>
<evidence type="ECO:0000256" key="1">
    <source>
        <dbReference type="SAM" id="Phobius"/>
    </source>
</evidence>
<evidence type="ECO:0000313" key="2">
    <source>
        <dbReference type="EMBL" id="WBO23445.1"/>
    </source>
</evidence>
<protein>
    <submittedName>
        <fullName evidence="2">Uncharacterized protein</fullName>
    </submittedName>
</protein>
<organism evidence="2 3">
    <name type="scientific">Sphingomonas abietis</name>
    <dbReference type="NCBI Taxonomy" id="3012344"/>
    <lineage>
        <taxon>Bacteria</taxon>
        <taxon>Pseudomonadati</taxon>
        <taxon>Pseudomonadota</taxon>
        <taxon>Alphaproteobacteria</taxon>
        <taxon>Sphingomonadales</taxon>
        <taxon>Sphingomonadaceae</taxon>
        <taxon>Sphingomonas</taxon>
    </lineage>
</organism>
<feature type="transmembrane region" description="Helical" evidence="1">
    <location>
        <begin position="61"/>
        <end position="79"/>
    </location>
</feature>
<gene>
    <name evidence="2" type="ORF">PBT88_04760</name>
</gene>
<dbReference type="EMBL" id="CP115174">
    <property type="protein sequence ID" value="WBO23445.1"/>
    <property type="molecule type" value="Genomic_DNA"/>
</dbReference>
<keyword evidence="3" id="KW-1185">Reference proteome</keyword>
<keyword evidence="1" id="KW-0472">Membrane</keyword>
<proteinExistence type="predicted"/>
<sequence>MSQASRALSRRTLSAPSLSATLVRRRRPLRLAPPAAYATMPALPAIPVDDAPRWTNWREDVRFFLACYAAGFAFFLIMLS</sequence>
<dbReference type="RefSeq" id="WP_270078077.1">
    <property type="nucleotide sequence ID" value="NZ_CP115174.1"/>
</dbReference>